<evidence type="ECO:0000256" key="3">
    <source>
        <dbReference type="ARBA" id="ARBA00022827"/>
    </source>
</evidence>
<keyword evidence="4" id="KW-0560">Oxidoreductase</keyword>
<dbReference type="SUPFAM" id="SSF54373">
    <property type="entry name" value="FAD-linked reductases, C-terminal domain"/>
    <property type="match status" value="1"/>
</dbReference>
<accession>A0ABP8ARE2</accession>
<proteinExistence type="predicted"/>
<reference evidence="7" key="1">
    <citation type="journal article" date="2019" name="Int. J. Syst. Evol. Microbiol.">
        <title>The Global Catalogue of Microorganisms (GCM) 10K type strain sequencing project: providing services to taxonomists for standard genome sequencing and annotation.</title>
        <authorList>
            <consortium name="The Broad Institute Genomics Platform"/>
            <consortium name="The Broad Institute Genome Sequencing Center for Infectious Disease"/>
            <person name="Wu L."/>
            <person name="Ma J."/>
        </authorList>
    </citation>
    <scope>NUCLEOTIDE SEQUENCE [LARGE SCALE GENOMIC DNA]</scope>
    <source>
        <strain evidence="7">JCM 17388</strain>
    </source>
</reference>
<feature type="domain" description="FAD dependent oxidoreductase" evidence="5">
    <location>
        <begin position="11"/>
        <end position="381"/>
    </location>
</feature>
<dbReference type="PANTHER" id="PTHR10961">
    <property type="entry name" value="PEROXISOMAL SARCOSINE OXIDASE"/>
    <property type="match status" value="1"/>
</dbReference>
<dbReference type="InterPro" id="IPR006076">
    <property type="entry name" value="FAD-dep_OxRdtase"/>
</dbReference>
<dbReference type="PANTHER" id="PTHR10961:SF7">
    <property type="entry name" value="FAD DEPENDENT OXIDOREDUCTASE DOMAIN-CONTAINING PROTEIN"/>
    <property type="match status" value="1"/>
</dbReference>
<keyword evidence="2" id="KW-0285">Flavoprotein</keyword>
<sequence>MNTPGRIETEFAVIGAGLMGSATAWELARRGHAVTLIEAYDIGHRRGSSHGTSRIYRRAYADPEYVRLTGLAGERWRELENDTGAALLRVTGGLDLGAGRDPEGIARLLAEAGVPHELLSPGAAAERWPFMRFDGPTLHHPEAGTVDADATVAAAVGRAAELGARVITGVRFTGAESLPGGRVRLHTEATGSTEGVEVTEGTESTRIAKSGEGPEVTAATVVVAAGAWLPELAGPLGVPLGLPPLRVTQQQVFHFRSRYPEAAWPVFIHDGDTQIYGLPSGGDGGPLPAVKVAQHDAGKPATASTRDGVVDPASRAAVAAHVRRWLPGLDPVPVAEASCLYTVTPDDDFILDRVGPFVIASPCSGHGAKFAPLIGQMTADLALGRTVPHPRFALRRFT</sequence>
<dbReference type="Proteomes" id="UP001501251">
    <property type="component" value="Unassembled WGS sequence"/>
</dbReference>
<dbReference type="Pfam" id="PF01266">
    <property type="entry name" value="DAO"/>
    <property type="match status" value="1"/>
</dbReference>
<organism evidence="6 7">
    <name type="scientific">Streptosporangium oxazolinicum</name>
    <dbReference type="NCBI Taxonomy" id="909287"/>
    <lineage>
        <taxon>Bacteria</taxon>
        <taxon>Bacillati</taxon>
        <taxon>Actinomycetota</taxon>
        <taxon>Actinomycetes</taxon>
        <taxon>Streptosporangiales</taxon>
        <taxon>Streptosporangiaceae</taxon>
        <taxon>Streptosporangium</taxon>
    </lineage>
</organism>
<dbReference type="EMBL" id="BAABAQ010000003">
    <property type="protein sequence ID" value="GAA4188256.1"/>
    <property type="molecule type" value="Genomic_DNA"/>
</dbReference>
<dbReference type="Gene3D" id="3.30.9.10">
    <property type="entry name" value="D-Amino Acid Oxidase, subunit A, domain 2"/>
    <property type="match status" value="1"/>
</dbReference>
<evidence type="ECO:0000313" key="7">
    <source>
        <dbReference type="Proteomes" id="UP001501251"/>
    </source>
</evidence>
<dbReference type="InterPro" id="IPR045170">
    <property type="entry name" value="MTOX"/>
</dbReference>
<gene>
    <name evidence="6" type="primary">solA</name>
    <name evidence="6" type="ORF">GCM10022252_23170</name>
</gene>
<comment type="cofactor">
    <cofactor evidence="1">
        <name>FAD</name>
        <dbReference type="ChEBI" id="CHEBI:57692"/>
    </cofactor>
</comment>
<evidence type="ECO:0000256" key="4">
    <source>
        <dbReference type="ARBA" id="ARBA00023002"/>
    </source>
</evidence>
<keyword evidence="3" id="KW-0274">FAD</keyword>
<evidence type="ECO:0000259" key="5">
    <source>
        <dbReference type="Pfam" id="PF01266"/>
    </source>
</evidence>
<evidence type="ECO:0000256" key="2">
    <source>
        <dbReference type="ARBA" id="ARBA00022630"/>
    </source>
</evidence>
<name>A0ABP8ARE2_9ACTN</name>
<dbReference type="InterPro" id="IPR036188">
    <property type="entry name" value="FAD/NAD-bd_sf"/>
</dbReference>
<keyword evidence="7" id="KW-1185">Reference proteome</keyword>
<comment type="caution">
    <text evidence="6">The sequence shown here is derived from an EMBL/GenBank/DDBJ whole genome shotgun (WGS) entry which is preliminary data.</text>
</comment>
<dbReference type="RefSeq" id="WP_344917779.1">
    <property type="nucleotide sequence ID" value="NZ_BAABAQ010000003.1"/>
</dbReference>
<dbReference type="Gene3D" id="3.50.50.60">
    <property type="entry name" value="FAD/NAD(P)-binding domain"/>
    <property type="match status" value="1"/>
</dbReference>
<dbReference type="SUPFAM" id="SSF51905">
    <property type="entry name" value="FAD/NAD(P)-binding domain"/>
    <property type="match status" value="1"/>
</dbReference>
<evidence type="ECO:0000313" key="6">
    <source>
        <dbReference type="EMBL" id="GAA4188256.1"/>
    </source>
</evidence>
<protein>
    <submittedName>
        <fullName evidence="6">N-methyl-L-tryptophan oxidase</fullName>
    </submittedName>
</protein>
<evidence type="ECO:0000256" key="1">
    <source>
        <dbReference type="ARBA" id="ARBA00001974"/>
    </source>
</evidence>